<dbReference type="EMBL" id="JABCJJ010000001">
    <property type="protein sequence ID" value="NMR18779.1"/>
    <property type="molecule type" value="Genomic_DNA"/>
</dbReference>
<accession>A0A7Y0QGD5</accession>
<dbReference type="PANTHER" id="PTHR35786">
    <property type="entry name" value="REDOX-SENSING TRANSCRIPTIONAL REPRESSOR REX"/>
    <property type="match status" value="1"/>
</dbReference>
<comment type="function">
    <text evidence="7">Modulates transcription in response to changes in cellular NADH/NAD(+) redox state.</text>
</comment>
<dbReference type="GO" id="GO:0003677">
    <property type="term" value="F:DNA binding"/>
    <property type="evidence" value="ECO:0007669"/>
    <property type="project" value="UniProtKB-UniRule"/>
</dbReference>
<dbReference type="InterPro" id="IPR003781">
    <property type="entry name" value="CoA-bd"/>
</dbReference>
<evidence type="ECO:0000256" key="2">
    <source>
        <dbReference type="ARBA" id="ARBA00022491"/>
    </source>
</evidence>
<dbReference type="PANTHER" id="PTHR35786:SF1">
    <property type="entry name" value="REDOX-SENSING TRANSCRIPTIONAL REPRESSOR REX 1"/>
    <property type="match status" value="1"/>
</dbReference>
<dbReference type="GO" id="GO:0051775">
    <property type="term" value="P:response to redox state"/>
    <property type="evidence" value="ECO:0007669"/>
    <property type="project" value="InterPro"/>
</dbReference>
<dbReference type="InterPro" id="IPR058236">
    <property type="entry name" value="Rex_actinobacterial-type"/>
</dbReference>
<dbReference type="NCBIfam" id="NF003994">
    <property type="entry name" value="PRK05472.2-3"/>
    <property type="match status" value="1"/>
</dbReference>
<feature type="DNA-binding region" description="H-T-H motif" evidence="7">
    <location>
        <begin position="17"/>
        <end position="56"/>
    </location>
</feature>
<evidence type="ECO:0000256" key="5">
    <source>
        <dbReference type="ARBA" id="ARBA00023125"/>
    </source>
</evidence>
<dbReference type="HAMAP" id="MF_01131">
    <property type="entry name" value="Rex"/>
    <property type="match status" value="1"/>
</dbReference>
<dbReference type="InterPro" id="IPR036388">
    <property type="entry name" value="WH-like_DNA-bd_sf"/>
</dbReference>
<protein>
    <recommendedName>
        <fullName evidence="7">Redox-sensing transcriptional repressor Rex</fullName>
    </recommendedName>
</protein>
<dbReference type="AlphaFoldDB" id="A0A7Y0QGD5"/>
<gene>
    <name evidence="7" type="primary">rex</name>
    <name evidence="9" type="ORF">HIR71_00810</name>
</gene>
<keyword evidence="6 7" id="KW-0804">Transcription</keyword>
<comment type="subunit">
    <text evidence="7">Homodimer.</text>
</comment>
<dbReference type="InterPro" id="IPR009718">
    <property type="entry name" value="Rex_DNA-bd_C_dom"/>
</dbReference>
<dbReference type="Proteomes" id="UP000562124">
    <property type="component" value="Unassembled WGS sequence"/>
</dbReference>
<dbReference type="RefSeq" id="WP_169322699.1">
    <property type="nucleotide sequence ID" value="NZ_JABCJJ010000001.1"/>
</dbReference>
<dbReference type="InterPro" id="IPR022876">
    <property type="entry name" value="Tscrpt_rep_Rex"/>
</dbReference>
<evidence type="ECO:0000256" key="3">
    <source>
        <dbReference type="ARBA" id="ARBA00023015"/>
    </source>
</evidence>
<dbReference type="InterPro" id="IPR036390">
    <property type="entry name" value="WH_DNA-bd_sf"/>
</dbReference>
<organism evidence="9 10">
    <name type="scientific">Cellulomonas fimi</name>
    <dbReference type="NCBI Taxonomy" id="1708"/>
    <lineage>
        <taxon>Bacteria</taxon>
        <taxon>Bacillati</taxon>
        <taxon>Actinomycetota</taxon>
        <taxon>Actinomycetes</taxon>
        <taxon>Micrococcales</taxon>
        <taxon>Cellulomonadaceae</taxon>
        <taxon>Cellulomonas</taxon>
    </lineage>
</organism>
<comment type="similarity">
    <text evidence="7">Belongs to the transcriptional regulatory Rex family.</text>
</comment>
<dbReference type="SUPFAM" id="SSF51735">
    <property type="entry name" value="NAD(P)-binding Rossmann-fold domains"/>
    <property type="match status" value="1"/>
</dbReference>
<evidence type="ECO:0000256" key="6">
    <source>
        <dbReference type="ARBA" id="ARBA00023163"/>
    </source>
</evidence>
<dbReference type="GO" id="GO:0005737">
    <property type="term" value="C:cytoplasm"/>
    <property type="evidence" value="ECO:0007669"/>
    <property type="project" value="UniProtKB-SubCell"/>
</dbReference>
<comment type="subcellular location">
    <subcellularLocation>
        <location evidence="7">Cytoplasm</location>
    </subcellularLocation>
</comment>
<dbReference type="GO" id="GO:0003700">
    <property type="term" value="F:DNA-binding transcription factor activity"/>
    <property type="evidence" value="ECO:0007669"/>
    <property type="project" value="UniProtKB-UniRule"/>
</dbReference>
<dbReference type="Gene3D" id="1.10.10.10">
    <property type="entry name" value="Winged helix-like DNA-binding domain superfamily/Winged helix DNA-binding domain"/>
    <property type="match status" value="1"/>
</dbReference>
<comment type="caution">
    <text evidence="9">The sequence shown here is derived from an EMBL/GenBank/DDBJ whole genome shotgun (WGS) entry which is preliminary data.</text>
</comment>
<reference evidence="9 10" key="1">
    <citation type="submission" date="2020-04" db="EMBL/GenBank/DDBJ databases">
        <title>Sequencing and Assembly of C. fimi.</title>
        <authorList>
            <person name="Ramsey A.R."/>
        </authorList>
    </citation>
    <scope>NUCLEOTIDE SEQUENCE [LARGE SCALE GENOMIC DNA]</scope>
    <source>
        <strain evidence="9 10">SB</strain>
    </source>
</reference>
<dbReference type="NCBIfam" id="NF003996">
    <property type="entry name" value="PRK05472.2-5"/>
    <property type="match status" value="1"/>
</dbReference>
<evidence type="ECO:0000313" key="10">
    <source>
        <dbReference type="Proteomes" id="UP000562124"/>
    </source>
</evidence>
<keyword evidence="5 7" id="KW-0238">DNA-binding</keyword>
<keyword evidence="10" id="KW-1185">Reference proteome</keyword>
<evidence type="ECO:0000313" key="9">
    <source>
        <dbReference type="EMBL" id="NMR18779.1"/>
    </source>
</evidence>
<dbReference type="GO" id="GO:0045892">
    <property type="term" value="P:negative regulation of DNA-templated transcription"/>
    <property type="evidence" value="ECO:0007669"/>
    <property type="project" value="InterPro"/>
</dbReference>
<keyword evidence="1 7" id="KW-0963">Cytoplasm</keyword>
<dbReference type="NCBIfam" id="NF003995">
    <property type="entry name" value="PRK05472.2-4"/>
    <property type="match status" value="1"/>
</dbReference>
<keyword evidence="3 7" id="KW-0805">Transcription regulation</keyword>
<feature type="domain" description="CoA-binding" evidence="8">
    <location>
        <begin position="80"/>
        <end position="181"/>
    </location>
</feature>
<evidence type="ECO:0000256" key="7">
    <source>
        <dbReference type="HAMAP-Rule" id="MF_01131"/>
    </source>
</evidence>
<dbReference type="NCBIfam" id="NF003992">
    <property type="entry name" value="PRK05472.2-1"/>
    <property type="match status" value="1"/>
</dbReference>
<dbReference type="NCBIfam" id="NF003993">
    <property type="entry name" value="PRK05472.2-2"/>
    <property type="match status" value="1"/>
</dbReference>
<keyword evidence="2 7" id="KW-0678">Repressor</keyword>
<evidence type="ECO:0000256" key="4">
    <source>
        <dbReference type="ARBA" id="ARBA00023027"/>
    </source>
</evidence>
<dbReference type="Pfam" id="PF06971">
    <property type="entry name" value="Put_DNA-bind_N"/>
    <property type="match status" value="1"/>
</dbReference>
<dbReference type="Pfam" id="PF02629">
    <property type="entry name" value="CoA_binding"/>
    <property type="match status" value="1"/>
</dbReference>
<name>A0A7Y0QGD5_CELFI</name>
<evidence type="ECO:0000259" key="8">
    <source>
        <dbReference type="SMART" id="SM00881"/>
    </source>
</evidence>
<feature type="binding site" evidence="7">
    <location>
        <begin position="91"/>
        <end position="96"/>
    </location>
    <ligand>
        <name>NAD(+)</name>
        <dbReference type="ChEBI" id="CHEBI:57540"/>
    </ligand>
</feature>
<dbReference type="InterPro" id="IPR036291">
    <property type="entry name" value="NAD(P)-bd_dom_sf"/>
</dbReference>
<evidence type="ECO:0000256" key="1">
    <source>
        <dbReference type="ARBA" id="ARBA00022490"/>
    </source>
</evidence>
<dbReference type="Gene3D" id="3.40.50.720">
    <property type="entry name" value="NAD(P)-binding Rossmann-like Domain"/>
    <property type="match status" value="1"/>
</dbReference>
<dbReference type="SMART" id="SM00881">
    <property type="entry name" value="CoA_binding"/>
    <property type="match status" value="1"/>
</dbReference>
<proteinExistence type="inferred from homology"/>
<sequence length="214" mass="22118">MTGERGVPPTTVGRLPRYLRALAGLGAQGVATASSRTLAAAAGVGPAQLRKDLSFLGSHGTRGVGYDVEHLSRRLTVALGLTSRRRVVIVGIGHLGHALANYSGFAGRDFTVVGLVDADPEVVGTTVAGLEVQPAERLARVVAEGAATIAVISTPADVAQDVCDTMVAAGVTGILNFAPRALRVPPAVDLRVVDLGSELQILAFHDRRKTELSS</sequence>
<dbReference type="SUPFAM" id="SSF46785">
    <property type="entry name" value="Winged helix' DNA-binding domain"/>
    <property type="match status" value="1"/>
</dbReference>
<keyword evidence="4 7" id="KW-0520">NAD</keyword>